<dbReference type="RefSeq" id="WP_010890717.1">
    <property type="nucleotide sequence ID" value="NC_001988.2"/>
</dbReference>
<dbReference type="AlphaFoldDB" id="Q97TR5"/>
<dbReference type="Pfam" id="PF00581">
    <property type="entry name" value="Rhodanese"/>
    <property type="match status" value="1"/>
</dbReference>
<dbReference type="KEGG" id="cac:CA_P0032"/>
<proteinExistence type="predicted"/>
<dbReference type="SUPFAM" id="SSF52821">
    <property type="entry name" value="Rhodanese/Cell cycle control phosphatase"/>
    <property type="match status" value="1"/>
</dbReference>
<dbReference type="SMART" id="SM00450">
    <property type="entry name" value="RHOD"/>
    <property type="match status" value="1"/>
</dbReference>
<gene>
    <name evidence="2" type="ordered locus">CA_P0032</name>
</gene>
<keyword evidence="2" id="KW-0614">Plasmid</keyword>
<feature type="domain" description="Rhodanese" evidence="1">
    <location>
        <begin position="21"/>
        <end position="106"/>
    </location>
</feature>
<evidence type="ECO:0000313" key="2">
    <source>
        <dbReference type="EMBL" id="AAK76778.1"/>
    </source>
</evidence>
<sequence>MFNIFKNNEIGSISVHDLYERIGKINLIDIREDYEYKDGHIPSAKNVPMGIILKEPEKYIDKSKEYYIVCKSGARSIKTCKQLISKGYNVVNISGGTSAYIRPLER</sequence>
<dbReference type="InterPro" id="IPR036873">
    <property type="entry name" value="Rhodanese-like_dom_sf"/>
</dbReference>
<keyword evidence="3" id="KW-1185">Reference proteome</keyword>
<dbReference type="PANTHER" id="PTHR43031:SF17">
    <property type="entry name" value="SULFURTRANSFERASE YTWF-RELATED"/>
    <property type="match status" value="1"/>
</dbReference>
<reference evidence="2 3" key="1">
    <citation type="journal article" date="2001" name="J. Bacteriol.">
        <title>Genome sequence and comparative analysis of the solvent-producing bacterium Clostridium acetobutylicum.</title>
        <authorList>
            <person name="Nolling J."/>
            <person name="Breton G."/>
            <person name="Omelchenko M.V."/>
            <person name="Makarova K.S."/>
            <person name="Zeng Q."/>
            <person name="Gibson R."/>
            <person name="Lee H.M."/>
            <person name="Dubois J."/>
            <person name="Qiu D."/>
            <person name="Hitti J."/>
            <person name="Wolf Y.I."/>
            <person name="Tatusov R.L."/>
            <person name="Sabathe F."/>
            <person name="Doucette-Stamm L."/>
            <person name="Soucaille P."/>
            <person name="Daly M.J."/>
            <person name="Bennett G.N."/>
            <person name="Koonin E.V."/>
            <person name="Smith D.R."/>
        </authorList>
    </citation>
    <scope>NUCLEOTIDE SEQUENCE [LARGE SCALE GENOMIC DNA]</scope>
    <source>
        <strain evidence="3">ATCC 824 / DSM 792 / JCM 1419 / LMG 5710 / VKM B-1787</strain>
        <plasmid evidence="3">pSOL1</plasmid>
    </source>
</reference>
<protein>
    <submittedName>
        <fullName evidence="2">Rhodanese-like domain</fullName>
    </submittedName>
</protein>
<organism evidence="2 3">
    <name type="scientific">Clostridium acetobutylicum (strain ATCC 824 / DSM 792 / JCM 1419 / IAM 19013 / LMG 5710 / NBRC 13948 / NRRL B-527 / VKM B-1787 / 2291 / W)</name>
    <dbReference type="NCBI Taxonomy" id="272562"/>
    <lineage>
        <taxon>Bacteria</taxon>
        <taxon>Bacillati</taxon>
        <taxon>Bacillota</taxon>
        <taxon>Clostridia</taxon>
        <taxon>Eubacteriales</taxon>
        <taxon>Clostridiaceae</taxon>
        <taxon>Clostridium</taxon>
    </lineage>
</organism>
<accession>Q97TR5</accession>
<dbReference type="OrthoDB" id="9800872at2"/>
<dbReference type="InterPro" id="IPR050229">
    <property type="entry name" value="GlpE_sulfurtransferase"/>
</dbReference>
<dbReference type="PROSITE" id="PS50206">
    <property type="entry name" value="RHODANESE_3"/>
    <property type="match status" value="1"/>
</dbReference>
<dbReference type="Gene3D" id="3.40.250.10">
    <property type="entry name" value="Rhodanese-like domain"/>
    <property type="match status" value="1"/>
</dbReference>
<dbReference type="HOGENOM" id="CLU_089574_13_2_9"/>
<dbReference type="InterPro" id="IPR001763">
    <property type="entry name" value="Rhodanese-like_dom"/>
</dbReference>
<evidence type="ECO:0000259" key="1">
    <source>
        <dbReference type="PROSITE" id="PS50206"/>
    </source>
</evidence>
<geneLocation type="plasmid" evidence="2 3">
    <name>pSOL1</name>
</geneLocation>
<dbReference type="PANTHER" id="PTHR43031">
    <property type="entry name" value="FAD-DEPENDENT OXIDOREDUCTASE"/>
    <property type="match status" value="1"/>
</dbReference>
<dbReference type="CDD" id="cd00158">
    <property type="entry name" value="RHOD"/>
    <property type="match status" value="1"/>
</dbReference>
<dbReference type="Proteomes" id="UP000000814">
    <property type="component" value="Plasmid pSOL1"/>
</dbReference>
<name>Q97TR5_CLOAB</name>
<dbReference type="EMBL" id="AE001438">
    <property type="protein sequence ID" value="AAK76778.1"/>
    <property type="molecule type" value="Genomic_DNA"/>
</dbReference>
<dbReference type="GeneID" id="45000265"/>
<dbReference type="PATRIC" id="fig|272562.8.peg.30"/>
<evidence type="ECO:0000313" key="3">
    <source>
        <dbReference type="Proteomes" id="UP000000814"/>
    </source>
</evidence>